<sequence>MSDDSVAAVQIHCPDSTLAPTLVFRGSATTIGRCLPFHQAIIDTLPKDGSDAVVSRSHIVIRATDLGALVERVGRNPSYYRAPNVAGQDSWSAIPMSVPMLIARPGHSAVELALIYDELAREYRHIFHIRILTGDDVRAHENVHSADQSALAGASSVSKIGKPNQMDGEVWQFSSQAMPGSQVGDTTVTMQRAIINKPRVNPFQQSAASASGTTPILLPNTRPGVSTTDVHGNNTDDDSTTDDSDREHVVSQHIASQTSQQPNLVRMQTLHAPITRPRPTATTSFRSRTATGSSDLGADEADGDKFDHLGDGDEQEEWEKMSSASDESDLFPEPVEMYEMYARGMVPLYALVPPPDLIAEEEKRRSRKSQAGDELAEVGDVDAKRVKV</sequence>
<dbReference type="EMBL" id="MCFL01000026">
    <property type="protein sequence ID" value="ORZ34764.1"/>
    <property type="molecule type" value="Genomic_DNA"/>
</dbReference>
<evidence type="ECO:0000313" key="2">
    <source>
        <dbReference type="EMBL" id="ORZ34764.1"/>
    </source>
</evidence>
<proteinExistence type="predicted"/>
<accession>A0A1Y2HLA9</accession>
<feature type="region of interest" description="Disordered" evidence="1">
    <location>
        <begin position="360"/>
        <end position="388"/>
    </location>
</feature>
<protein>
    <submittedName>
        <fullName evidence="2">Uncharacterized protein</fullName>
    </submittedName>
</protein>
<feature type="compositionally biased region" description="Low complexity" evidence="1">
    <location>
        <begin position="272"/>
        <end position="294"/>
    </location>
</feature>
<dbReference type="Proteomes" id="UP000193411">
    <property type="component" value="Unassembled WGS sequence"/>
</dbReference>
<feature type="region of interest" description="Disordered" evidence="1">
    <location>
        <begin position="200"/>
        <end position="332"/>
    </location>
</feature>
<dbReference type="AlphaFoldDB" id="A0A1Y2HLA9"/>
<feature type="compositionally biased region" description="Polar residues" evidence="1">
    <location>
        <begin position="223"/>
        <end position="233"/>
    </location>
</feature>
<keyword evidence="3" id="KW-1185">Reference proteome</keyword>
<evidence type="ECO:0000256" key="1">
    <source>
        <dbReference type="SAM" id="MobiDB-lite"/>
    </source>
</evidence>
<comment type="caution">
    <text evidence="2">The sequence shown here is derived from an EMBL/GenBank/DDBJ whole genome shotgun (WGS) entry which is preliminary data.</text>
</comment>
<feature type="compositionally biased region" description="Polar residues" evidence="1">
    <location>
        <begin position="253"/>
        <end position="263"/>
    </location>
</feature>
<gene>
    <name evidence="2" type="ORF">BCR44DRAFT_33579</name>
</gene>
<feature type="non-terminal residue" evidence="2">
    <location>
        <position position="388"/>
    </location>
</feature>
<reference evidence="2 3" key="1">
    <citation type="submission" date="2016-07" db="EMBL/GenBank/DDBJ databases">
        <title>Pervasive Adenine N6-methylation of Active Genes in Fungi.</title>
        <authorList>
            <consortium name="DOE Joint Genome Institute"/>
            <person name="Mondo S.J."/>
            <person name="Dannebaum R.O."/>
            <person name="Kuo R.C."/>
            <person name="Labutti K."/>
            <person name="Haridas S."/>
            <person name="Kuo A."/>
            <person name="Salamov A."/>
            <person name="Ahrendt S.R."/>
            <person name="Lipzen A."/>
            <person name="Sullivan W."/>
            <person name="Andreopoulos W.B."/>
            <person name="Clum A."/>
            <person name="Lindquist E."/>
            <person name="Daum C."/>
            <person name="Ramamoorthy G.K."/>
            <person name="Gryganskyi A."/>
            <person name="Culley D."/>
            <person name="Magnuson J.K."/>
            <person name="James T.Y."/>
            <person name="O'Malley M.A."/>
            <person name="Stajich J.E."/>
            <person name="Spatafora J.W."/>
            <person name="Visel A."/>
            <person name="Grigoriev I.V."/>
        </authorList>
    </citation>
    <scope>NUCLEOTIDE SEQUENCE [LARGE SCALE GENOMIC DNA]</scope>
    <source>
        <strain evidence="2 3">PL171</strain>
    </source>
</reference>
<evidence type="ECO:0000313" key="3">
    <source>
        <dbReference type="Proteomes" id="UP000193411"/>
    </source>
</evidence>
<name>A0A1Y2HLA9_9FUNG</name>
<organism evidence="2 3">
    <name type="scientific">Catenaria anguillulae PL171</name>
    <dbReference type="NCBI Taxonomy" id="765915"/>
    <lineage>
        <taxon>Eukaryota</taxon>
        <taxon>Fungi</taxon>
        <taxon>Fungi incertae sedis</taxon>
        <taxon>Blastocladiomycota</taxon>
        <taxon>Blastocladiomycetes</taxon>
        <taxon>Blastocladiales</taxon>
        <taxon>Catenariaceae</taxon>
        <taxon>Catenaria</taxon>
    </lineage>
</organism>
<feature type="compositionally biased region" description="Polar residues" evidence="1">
    <location>
        <begin position="202"/>
        <end position="214"/>
    </location>
</feature>